<dbReference type="Proteomes" id="UP001189429">
    <property type="component" value="Unassembled WGS sequence"/>
</dbReference>
<dbReference type="Pfam" id="PF07727">
    <property type="entry name" value="RVT_2"/>
    <property type="match status" value="1"/>
</dbReference>
<dbReference type="InterPro" id="IPR013103">
    <property type="entry name" value="RVT_2"/>
</dbReference>
<evidence type="ECO:0000313" key="4">
    <source>
        <dbReference type="Proteomes" id="UP001189429"/>
    </source>
</evidence>
<dbReference type="EMBL" id="CAUYUJ010015609">
    <property type="protein sequence ID" value="CAK0856143.1"/>
    <property type="molecule type" value="Genomic_DNA"/>
</dbReference>
<sequence length="791" mass="88777">MRQKLLSIKIGDWIVYFRRGKNTGSRGSWFGLARVLAIEPKVNFKFERAGESASIEDEISVATCPRSARLRRALQIYQSNQDQVKIFAKEIVTNFMIVLRLETTVQTYIQSLERILQICPECPCQKMRMEQGSPAEPFGVGPDSADGPVAEGFAGSQDPAGEAPTSEADKRDLTEPEAKRIKLGEMDFMTCDVVGEVRYLEAWDNLHHQSVVYLKDTTIEREVIEVATDFAHIGVFLQDSTVWLSKRLGGGRATEVTYSKLAPGQQLELDEAMCKEISQVIATKVLKRIAQEELTEIDESRLLKMRWALTYKYQEGGARKPKARFVILGYQHPSLTDLATVAPTLGKLARNLLFQMCAQHKFKLKFGDVSSAFLQTDASEEFESLNVKVPTEVAHAFPHELGRPSQILKMVKSFYGLTTAPRAWWLDISRKLRGRGWRQLRADQCVWILLDSNSQLTGIIGVHVDDFIIGGDETSKLYEDAEKAIRHLYRWGAWTSVQGFFSITLDLYDYTNTFITEAEIDADRKKQAHLPLEPKEISLLRGVLGTASWRAQQVSPQYAVDVGLALSHVNNAKISDLVNANKLVKDMRKSASQVIKFHQLENYDWHELWMVQWADASDKLRPDGSKTGGLVTGLSTPDFANGSMANVSILGWGSFKLPSKISGSNNNETQSTAFCDEVLWLSRLLSAELHGVEPTRWKLDDAVKTVPGMFITDSRGIYDAILKSESPQLGMRRFRSGEEARGIKEHIFAHGRFYSMGEWSSDAGRQFVEAGISGSTCDGKIFDYTALEVHF</sequence>
<feature type="compositionally biased region" description="Basic and acidic residues" evidence="1">
    <location>
        <begin position="167"/>
        <end position="176"/>
    </location>
</feature>
<protein>
    <recommendedName>
        <fullName evidence="2">Reverse transcriptase Ty1/copia-type domain-containing protein</fullName>
    </recommendedName>
</protein>
<organism evidence="3 4">
    <name type="scientific">Prorocentrum cordatum</name>
    <dbReference type="NCBI Taxonomy" id="2364126"/>
    <lineage>
        <taxon>Eukaryota</taxon>
        <taxon>Sar</taxon>
        <taxon>Alveolata</taxon>
        <taxon>Dinophyceae</taxon>
        <taxon>Prorocentrales</taxon>
        <taxon>Prorocentraceae</taxon>
        <taxon>Prorocentrum</taxon>
    </lineage>
</organism>
<feature type="region of interest" description="Disordered" evidence="1">
    <location>
        <begin position="130"/>
        <end position="176"/>
    </location>
</feature>
<reference evidence="3" key="1">
    <citation type="submission" date="2023-10" db="EMBL/GenBank/DDBJ databases">
        <authorList>
            <person name="Chen Y."/>
            <person name="Shah S."/>
            <person name="Dougan E. K."/>
            <person name="Thang M."/>
            <person name="Chan C."/>
        </authorList>
    </citation>
    <scope>NUCLEOTIDE SEQUENCE [LARGE SCALE GENOMIC DNA]</scope>
</reference>
<evidence type="ECO:0000313" key="3">
    <source>
        <dbReference type="EMBL" id="CAK0856143.1"/>
    </source>
</evidence>
<feature type="domain" description="Reverse transcriptase Ty1/copia-type" evidence="2">
    <location>
        <begin position="300"/>
        <end position="504"/>
    </location>
</feature>
<comment type="caution">
    <text evidence="3">The sequence shown here is derived from an EMBL/GenBank/DDBJ whole genome shotgun (WGS) entry which is preliminary data.</text>
</comment>
<name>A0ABN9UDU3_9DINO</name>
<proteinExistence type="predicted"/>
<evidence type="ECO:0000256" key="1">
    <source>
        <dbReference type="SAM" id="MobiDB-lite"/>
    </source>
</evidence>
<gene>
    <name evidence="3" type="ORF">PCOR1329_LOCUS46605</name>
</gene>
<keyword evidence="4" id="KW-1185">Reference proteome</keyword>
<accession>A0ABN9UDU3</accession>
<evidence type="ECO:0000259" key="2">
    <source>
        <dbReference type="Pfam" id="PF07727"/>
    </source>
</evidence>